<dbReference type="Gene3D" id="3.50.50.60">
    <property type="entry name" value="FAD/NAD(P)-binding domain"/>
    <property type="match status" value="1"/>
</dbReference>
<gene>
    <name evidence="1" type="primary">glpB</name>
    <name evidence="3" type="ORF">TW71_05265</name>
</gene>
<dbReference type="UniPathway" id="UPA00618">
    <property type="reaction ID" value="UER00673"/>
</dbReference>
<reference evidence="3" key="1">
    <citation type="journal article" date="2015" name="BMC Genomics">
        <title>Genome mining reveals unlocked bioactive potential of marine Gram-negative bacteria.</title>
        <authorList>
            <person name="Machado H."/>
            <person name="Sonnenschein E.C."/>
            <person name="Melchiorsen J."/>
            <person name="Gram L."/>
        </authorList>
    </citation>
    <scope>NUCLEOTIDE SEQUENCE</scope>
    <source>
        <strain evidence="3">S2052</strain>
    </source>
</reference>
<proteinExistence type="inferred from homology"/>
<dbReference type="RefSeq" id="WP_045985195.1">
    <property type="nucleotide sequence ID" value="NZ_CP063052.1"/>
</dbReference>
<dbReference type="InterPro" id="IPR051691">
    <property type="entry name" value="Metab_Enz_Cyan_OpOx_G3PDH"/>
</dbReference>
<dbReference type="GO" id="GO:0004368">
    <property type="term" value="F:glycerol-3-phosphate dehydrogenase (quinone) activity"/>
    <property type="evidence" value="ECO:0007669"/>
    <property type="project" value="UniProtKB-UniRule"/>
</dbReference>
<evidence type="ECO:0000313" key="3">
    <source>
        <dbReference type="EMBL" id="KJY77227.1"/>
    </source>
</evidence>
<keyword evidence="1" id="KW-0560">Oxidoreductase</keyword>
<comment type="caution">
    <text evidence="3">The sequence shown here is derived from an EMBL/GenBank/DDBJ whole genome shotgun (WGS) entry which is preliminary data.</text>
</comment>
<comment type="cofactor">
    <cofactor evidence="1">
        <name>FMN</name>
        <dbReference type="ChEBI" id="CHEBI:58210"/>
    </cofactor>
</comment>
<dbReference type="NCBIfam" id="TIGR03378">
    <property type="entry name" value="glycerol3P_GlpB"/>
    <property type="match status" value="1"/>
</dbReference>
<dbReference type="InterPro" id="IPR009158">
    <property type="entry name" value="G3P_DH_GlpB_su"/>
</dbReference>
<evidence type="ECO:0000259" key="2">
    <source>
        <dbReference type="Pfam" id="PF00890"/>
    </source>
</evidence>
<dbReference type="AlphaFoldDB" id="A0A7M2K9N0"/>
<dbReference type="EMBL" id="JXXR01000002">
    <property type="protein sequence ID" value="KJY77227.1"/>
    <property type="molecule type" value="Genomic_DNA"/>
</dbReference>
<dbReference type="NCBIfam" id="NF003719">
    <property type="entry name" value="PRK05329.1-2"/>
    <property type="match status" value="1"/>
</dbReference>
<comment type="subunit">
    <text evidence="1">Composed of a catalytic GlpA/B dimer and of membrane bound GlpC.</text>
</comment>
<dbReference type="HAMAP" id="MF_00753">
    <property type="entry name" value="Glycerol3P_GlpB"/>
    <property type="match status" value="1"/>
</dbReference>
<keyword evidence="1" id="KW-0285">Flavoprotein</keyword>
<dbReference type="EC" id="1.1.5.3" evidence="1"/>
<dbReference type="InterPro" id="IPR036188">
    <property type="entry name" value="FAD/NAD-bd_sf"/>
</dbReference>
<evidence type="ECO:0000256" key="1">
    <source>
        <dbReference type="HAMAP-Rule" id="MF_00753"/>
    </source>
</evidence>
<comment type="similarity">
    <text evidence="1">Belongs to the anaerobic G-3-P dehydrogenase subunit B family.</text>
</comment>
<dbReference type="GO" id="GO:0019563">
    <property type="term" value="P:glycerol catabolic process"/>
    <property type="evidence" value="ECO:0007669"/>
    <property type="project" value="UniProtKB-UniRule"/>
</dbReference>
<dbReference type="NCBIfam" id="NF003720">
    <property type="entry name" value="PRK05329.1-3"/>
    <property type="match status" value="1"/>
</dbReference>
<dbReference type="GO" id="GO:0009331">
    <property type="term" value="C:glycerol-3-phosphate dehydrogenase (FAD) complex"/>
    <property type="evidence" value="ECO:0007669"/>
    <property type="project" value="InterPro"/>
</dbReference>
<sequence>MKYDVAVIGGGIAGYCSALKCLESGLKTVLINQGHSSLHFSSGSIDVLGNLPNGLEVTDPFEGIAALKKLSPKHPYSKLSVSEVKRAMLWFQTLLNQAGISLSSSKNGHNHHRITPLGTLKPTWLSQPFIHQLLPHSSLKRLVLVSIDGFRDFQPQLTLDNLNQIEEFNKVEKKILSVRIPGFDSLRQNPNELRSIDIARILKQPKAFSSLVHQLSAGATVDDLVILPAIMGNGDGLTLMERLQSETQLRFHEVPTMPPSLLGVRLEEALQGMFTKMGGVQLKGDKVISAHWHEDKKAIRSIQTANLEEFPLIAKHYVLASGSYFSHGLVAESSRVVEPIFDLDVHYHKDRRQWRVKDFFSQSSHPFMQFGVVTDDHFNPTLNGQTVRNLHCCGSVLSHYDPIQQGCGGGVAIATAFHVASNIVHAITSEEALV</sequence>
<comment type="pathway">
    <text evidence="1">Polyol metabolism; glycerol degradation via glycerol kinase pathway; glycerone phosphate from sn-glycerol 3-phosphate (anaerobic route): step 1/1.</text>
</comment>
<dbReference type="PANTHER" id="PTHR42949:SF3">
    <property type="entry name" value="ANAEROBIC GLYCEROL-3-PHOSPHATE DEHYDROGENASE SUBUNIT B"/>
    <property type="match status" value="1"/>
</dbReference>
<name>A0A7M2K9N0_9VIBR</name>
<accession>A0A7M2K9N0</accession>
<keyword evidence="1" id="KW-0288">FMN</keyword>
<protein>
    <recommendedName>
        <fullName evidence="1">Anaerobic glycerol-3-phosphate dehydrogenase subunit B</fullName>
        <shortName evidence="1">Anaerobic G-3-P dehydrogenase subunit B</shortName>
        <shortName evidence="1">Anaerobic G3Pdhase B</shortName>
        <ecNumber evidence="1">1.1.5.3</ecNumber>
    </recommendedName>
</protein>
<dbReference type="PIRSF" id="PIRSF000141">
    <property type="entry name" value="Anaerobic_G3P_dh"/>
    <property type="match status" value="1"/>
</dbReference>
<dbReference type="PANTHER" id="PTHR42949">
    <property type="entry name" value="ANAEROBIC GLYCEROL-3-PHOSPHATE DEHYDROGENASE SUBUNIT B"/>
    <property type="match status" value="1"/>
</dbReference>
<comment type="function">
    <text evidence="1">Conversion of glycerol 3-phosphate to dihydroxyacetone. Uses fumarate or nitrate as electron acceptor.</text>
</comment>
<comment type="catalytic activity">
    <reaction evidence="1">
        <text>a quinone + sn-glycerol 3-phosphate = dihydroxyacetone phosphate + a quinol</text>
        <dbReference type="Rhea" id="RHEA:18977"/>
        <dbReference type="ChEBI" id="CHEBI:24646"/>
        <dbReference type="ChEBI" id="CHEBI:57597"/>
        <dbReference type="ChEBI" id="CHEBI:57642"/>
        <dbReference type="ChEBI" id="CHEBI:132124"/>
        <dbReference type="EC" id="1.1.5.3"/>
    </reaction>
</comment>
<dbReference type="SUPFAM" id="SSF51905">
    <property type="entry name" value="FAD/NAD(P)-binding domain"/>
    <property type="match status" value="1"/>
</dbReference>
<dbReference type="InterPro" id="IPR003953">
    <property type="entry name" value="FAD-dep_OxRdtase_2_FAD-bd"/>
</dbReference>
<dbReference type="Pfam" id="PF00890">
    <property type="entry name" value="FAD_binding_2"/>
    <property type="match status" value="1"/>
</dbReference>
<feature type="domain" description="FAD-dependent oxidoreductase 2 FAD-binding" evidence="2">
    <location>
        <begin position="4"/>
        <end position="411"/>
    </location>
</feature>
<organism evidence="3">
    <name type="scientific">Vibrio coralliilyticus</name>
    <dbReference type="NCBI Taxonomy" id="190893"/>
    <lineage>
        <taxon>Bacteria</taxon>
        <taxon>Pseudomonadati</taxon>
        <taxon>Pseudomonadota</taxon>
        <taxon>Gammaproteobacteria</taxon>
        <taxon>Vibrionales</taxon>
        <taxon>Vibrionaceae</taxon>
        <taxon>Vibrio</taxon>
    </lineage>
</organism>